<feature type="transmembrane region" description="Helical" evidence="6">
    <location>
        <begin position="17"/>
        <end position="33"/>
    </location>
</feature>
<dbReference type="STRING" id="1797768.A3C59_02050"/>
<evidence type="ECO:0000256" key="5">
    <source>
        <dbReference type="ARBA" id="ARBA00023136"/>
    </source>
</evidence>
<comment type="subcellular location">
    <subcellularLocation>
        <location evidence="1">Cell membrane</location>
        <topology evidence="1">Multi-pass membrane protein</topology>
    </subcellularLocation>
</comment>
<feature type="transmembrane region" description="Helical" evidence="6">
    <location>
        <begin position="102"/>
        <end position="126"/>
    </location>
</feature>
<dbReference type="AlphaFoldDB" id="A0A1F5JWC7"/>
<keyword evidence="4 6" id="KW-1133">Transmembrane helix</keyword>
<feature type="transmembrane region" description="Helical" evidence="6">
    <location>
        <begin position="132"/>
        <end position="163"/>
    </location>
</feature>
<sequence>MKRSKILSLATNVVSHLNPYVLAVFLYLLIYFIRFQQALPAGRQGGWEPKLDLFPEIRQNLDMRISELLPSPQAELLSGILLGNKKDLPFDLKLALRDTSTLHIVVVSGQNLTLLAGLFLSLSGILKRKTAIFMSIGAVIFYTILTGAQIPVIRAAIMAILAFSAQLVGRQRDGVWILIVTGALMLLLNPLWITDLSFQLSFLATLGVILIAPILESRLKFLPNFIRIDLAVTIGAQIMVIPIIAQYFHQLSIVGVLANLLVGWTIPFIMILGVLMILVGGVVVFLVNALLTYFIYIVTFFSSLPFAWEYVGEKSLLVWIGYYMILAASLLLLNNDKRQDTQGFAKSS</sequence>
<protein>
    <recommendedName>
        <fullName evidence="7">ComEC/Rec2-related protein domain-containing protein</fullName>
    </recommendedName>
</protein>
<dbReference type="GO" id="GO:0005886">
    <property type="term" value="C:plasma membrane"/>
    <property type="evidence" value="ECO:0007669"/>
    <property type="project" value="UniProtKB-SubCell"/>
</dbReference>
<dbReference type="InterPro" id="IPR052159">
    <property type="entry name" value="Competence_DNA_uptake"/>
</dbReference>
<evidence type="ECO:0000256" key="1">
    <source>
        <dbReference type="ARBA" id="ARBA00004651"/>
    </source>
</evidence>
<dbReference type="Proteomes" id="UP000176902">
    <property type="component" value="Unassembled WGS sequence"/>
</dbReference>
<keyword evidence="2" id="KW-1003">Cell membrane</keyword>
<proteinExistence type="predicted"/>
<evidence type="ECO:0000313" key="8">
    <source>
        <dbReference type="EMBL" id="OGE32945.1"/>
    </source>
</evidence>
<dbReference type="PANTHER" id="PTHR30619">
    <property type="entry name" value="DNA INTERNALIZATION/COMPETENCE PROTEIN COMEC/REC2"/>
    <property type="match status" value="1"/>
</dbReference>
<gene>
    <name evidence="8" type="ORF">A3C59_02050</name>
</gene>
<evidence type="ECO:0000256" key="6">
    <source>
        <dbReference type="SAM" id="Phobius"/>
    </source>
</evidence>
<evidence type="ECO:0000256" key="3">
    <source>
        <dbReference type="ARBA" id="ARBA00022692"/>
    </source>
</evidence>
<keyword evidence="3 6" id="KW-0812">Transmembrane</keyword>
<feature type="transmembrane region" description="Helical" evidence="6">
    <location>
        <begin position="261"/>
        <end position="286"/>
    </location>
</feature>
<name>A0A1F5JWC7_9BACT</name>
<comment type="caution">
    <text evidence="8">The sequence shown here is derived from an EMBL/GenBank/DDBJ whole genome shotgun (WGS) entry which is preliminary data.</text>
</comment>
<feature type="transmembrane region" description="Helical" evidence="6">
    <location>
        <begin position="316"/>
        <end position="333"/>
    </location>
</feature>
<dbReference type="PANTHER" id="PTHR30619:SF1">
    <property type="entry name" value="RECOMBINATION PROTEIN 2"/>
    <property type="match status" value="1"/>
</dbReference>
<feature type="transmembrane region" description="Helical" evidence="6">
    <location>
        <begin position="228"/>
        <end position="249"/>
    </location>
</feature>
<feature type="transmembrane region" description="Helical" evidence="6">
    <location>
        <begin position="198"/>
        <end position="216"/>
    </location>
</feature>
<accession>A0A1F5JWC7</accession>
<dbReference type="InterPro" id="IPR004477">
    <property type="entry name" value="ComEC_N"/>
</dbReference>
<evidence type="ECO:0000256" key="4">
    <source>
        <dbReference type="ARBA" id="ARBA00022989"/>
    </source>
</evidence>
<dbReference type="Pfam" id="PF03772">
    <property type="entry name" value="Competence"/>
    <property type="match status" value="1"/>
</dbReference>
<evidence type="ECO:0000256" key="2">
    <source>
        <dbReference type="ARBA" id="ARBA00022475"/>
    </source>
</evidence>
<keyword evidence="5 6" id="KW-0472">Membrane</keyword>
<organism evidence="8 9">
    <name type="scientific">Candidatus Daviesbacteria bacterium RIFCSPHIGHO2_02_FULL_36_13</name>
    <dbReference type="NCBI Taxonomy" id="1797768"/>
    <lineage>
        <taxon>Bacteria</taxon>
        <taxon>Candidatus Daviesiibacteriota</taxon>
    </lineage>
</organism>
<feature type="transmembrane region" description="Helical" evidence="6">
    <location>
        <begin position="293"/>
        <end position="310"/>
    </location>
</feature>
<evidence type="ECO:0000313" key="9">
    <source>
        <dbReference type="Proteomes" id="UP000176902"/>
    </source>
</evidence>
<evidence type="ECO:0000259" key="7">
    <source>
        <dbReference type="Pfam" id="PF03772"/>
    </source>
</evidence>
<reference evidence="8 9" key="1">
    <citation type="journal article" date="2016" name="Nat. Commun.">
        <title>Thousands of microbial genomes shed light on interconnected biogeochemical processes in an aquifer system.</title>
        <authorList>
            <person name="Anantharaman K."/>
            <person name="Brown C.T."/>
            <person name="Hug L.A."/>
            <person name="Sharon I."/>
            <person name="Castelle C.J."/>
            <person name="Probst A.J."/>
            <person name="Thomas B.C."/>
            <person name="Singh A."/>
            <person name="Wilkins M.J."/>
            <person name="Karaoz U."/>
            <person name="Brodie E.L."/>
            <person name="Williams K.H."/>
            <person name="Hubbard S.S."/>
            <person name="Banfield J.F."/>
        </authorList>
    </citation>
    <scope>NUCLEOTIDE SEQUENCE [LARGE SCALE GENOMIC DNA]</scope>
</reference>
<feature type="domain" description="ComEC/Rec2-related protein" evidence="7">
    <location>
        <begin position="80"/>
        <end position="333"/>
    </location>
</feature>
<dbReference type="NCBIfam" id="TIGR00360">
    <property type="entry name" value="ComEC_N-term"/>
    <property type="match status" value="1"/>
</dbReference>
<dbReference type="EMBL" id="MFCV01000018">
    <property type="protein sequence ID" value="OGE32945.1"/>
    <property type="molecule type" value="Genomic_DNA"/>
</dbReference>
<feature type="transmembrane region" description="Helical" evidence="6">
    <location>
        <begin position="175"/>
        <end position="192"/>
    </location>
</feature>